<dbReference type="GO" id="GO:0016491">
    <property type="term" value="F:oxidoreductase activity"/>
    <property type="evidence" value="ECO:0007669"/>
    <property type="project" value="UniProtKB-KW"/>
</dbReference>
<dbReference type="KEGG" id="mme:Marme_0038"/>
<dbReference type="RefSeq" id="WP_013659251.1">
    <property type="nucleotide sequence ID" value="NC_015276.1"/>
</dbReference>
<evidence type="ECO:0000313" key="3">
    <source>
        <dbReference type="EMBL" id="ADZ89344.1"/>
    </source>
</evidence>
<dbReference type="PANTHER" id="PTHR13847">
    <property type="entry name" value="SARCOSINE DEHYDROGENASE-RELATED"/>
    <property type="match status" value="1"/>
</dbReference>
<dbReference type="GO" id="GO:0005737">
    <property type="term" value="C:cytoplasm"/>
    <property type="evidence" value="ECO:0007669"/>
    <property type="project" value="TreeGrafter"/>
</dbReference>
<dbReference type="Proteomes" id="UP000001062">
    <property type="component" value="Chromosome"/>
</dbReference>
<dbReference type="EMBL" id="CP002583">
    <property type="protein sequence ID" value="ADZ89344.1"/>
    <property type="molecule type" value="Genomic_DNA"/>
</dbReference>
<organism evidence="3 4">
    <name type="scientific">Marinomonas mediterranea (strain ATCC 700492 / JCM 21426 / NBRC 103028 / MMB-1)</name>
    <dbReference type="NCBI Taxonomy" id="717774"/>
    <lineage>
        <taxon>Bacteria</taxon>
        <taxon>Pseudomonadati</taxon>
        <taxon>Pseudomonadota</taxon>
        <taxon>Gammaproteobacteria</taxon>
        <taxon>Oceanospirillales</taxon>
        <taxon>Oceanospirillaceae</taxon>
        <taxon>Marinomonas</taxon>
    </lineage>
</organism>
<dbReference type="Gene3D" id="3.50.50.60">
    <property type="entry name" value="FAD/NAD(P)-binding domain"/>
    <property type="match status" value="2"/>
</dbReference>
<dbReference type="OrthoDB" id="9805337at2"/>
<dbReference type="InterPro" id="IPR036188">
    <property type="entry name" value="FAD/NAD-bd_sf"/>
</dbReference>
<keyword evidence="4" id="KW-1185">Reference proteome</keyword>
<evidence type="ECO:0000313" key="4">
    <source>
        <dbReference type="Proteomes" id="UP000001062"/>
    </source>
</evidence>
<dbReference type="AlphaFoldDB" id="F2JUL1"/>
<dbReference type="eggNOG" id="COG0665">
    <property type="taxonomic scope" value="Bacteria"/>
</dbReference>
<name>F2JUL1_MARM1</name>
<dbReference type="Pfam" id="PF01266">
    <property type="entry name" value="DAO"/>
    <property type="match status" value="1"/>
</dbReference>
<feature type="domain" description="FAD dependent oxidoreductase" evidence="2">
    <location>
        <begin position="7"/>
        <end position="397"/>
    </location>
</feature>
<dbReference type="STRING" id="717774.Marme_0038"/>
<evidence type="ECO:0000259" key="2">
    <source>
        <dbReference type="Pfam" id="PF01266"/>
    </source>
</evidence>
<dbReference type="HOGENOM" id="CLU_007884_9_0_6"/>
<dbReference type="Gene3D" id="3.30.9.10">
    <property type="entry name" value="D-Amino Acid Oxidase, subunit A, domain 2"/>
    <property type="match status" value="1"/>
</dbReference>
<gene>
    <name evidence="3" type="ordered locus">Marme_0038</name>
</gene>
<dbReference type="SUPFAM" id="SSF51905">
    <property type="entry name" value="FAD/NAD(P)-binding domain"/>
    <property type="match status" value="1"/>
</dbReference>
<accession>F2JUL1</accession>
<dbReference type="EC" id="1.4.99.6" evidence="3"/>
<proteinExistence type="predicted"/>
<dbReference type="PROSITE" id="PS51257">
    <property type="entry name" value="PROKAR_LIPOPROTEIN"/>
    <property type="match status" value="1"/>
</dbReference>
<evidence type="ECO:0000256" key="1">
    <source>
        <dbReference type="ARBA" id="ARBA00023002"/>
    </source>
</evidence>
<protein>
    <submittedName>
        <fullName evidence="3">D-amino-acid dehydrogenase</fullName>
        <ecNumber evidence="3">1.4.99.6</ecNumber>
    </submittedName>
</protein>
<reference evidence="3 4" key="1">
    <citation type="journal article" date="2012" name="Stand. Genomic Sci.">
        <title>Complete genome sequence of the melanogenic marine bacterium Marinomonas mediterranea type strain (MMB-1(T)).</title>
        <authorList>
            <person name="Lucas-Elio P."/>
            <person name="Goodwin L."/>
            <person name="Woyke T."/>
            <person name="Pitluck S."/>
            <person name="Nolan M."/>
            <person name="Kyrpides N.C."/>
            <person name="Detter J.C."/>
            <person name="Copeland A."/>
            <person name="Teshima H."/>
            <person name="Bruce D."/>
            <person name="Detter C."/>
            <person name="Tapia R."/>
            <person name="Han S."/>
            <person name="Land M.L."/>
            <person name="Ivanova N."/>
            <person name="Mikhailova N."/>
            <person name="Johnston A.W."/>
            <person name="Sanchez-Amat A."/>
        </authorList>
    </citation>
    <scope>NUCLEOTIDE SEQUENCE [LARGE SCALE GENOMIC DNA]</scope>
    <source>
        <strain evidence="4">ATCC 700492 / JCM 21426 / NBRC 103028 / MMB-1</strain>
    </source>
</reference>
<dbReference type="SUPFAM" id="SSF54373">
    <property type="entry name" value="FAD-linked reductases, C-terminal domain"/>
    <property type="match status" value="1"/>
</dbReference>
<dbReference type="PANTHER" id="PTHR13847:SF289">
    <property type="entry name" value="GLYCINE OXIDASE"/>
    <property type="match status" value="1"/>
</dbReference>
<keyword evidence="1 3" id="KW-0560">Oxidoreductase</keyword>
<sequence>MKKEKPDIIVIGAGIIGISCALELQSKGLQVLVLDRKGVASETSAGNAGAFAFSDVIPLATPGIMRKTPKWLLDPLGPLSIPPAYALKITPWMMRFWRASWKDKYQHALTSQASLMSHSQSALERQILKTNGEVFIRREGQLQLYQGQKEYENSLSGWQTREEHGVAFDLLTSPDALAEIQPGIHSSFTHGAFTPRWSNVCDPKEWTQHLANRFLKMGGRIELTSVSRLSLKDQHVDIQCVGKTLSSDKVIIASGAWSNTLCKQLGDNLPLETERGYNTTLPNSDFELKTHLSFSNHGFVVTKVGEELRVGGAVELGGLELPPNFDRAKALLQKAAHFLPEINTQGGKEWMGFRPSMPDSLPVISTATDTNKVVYAFGHGHLGLTQSAGTAEIVADLIMNKTPDIPVDPYSIKRFRS</sequence>
<dbReference type="PATRIC" id="fig|717774.3.peg.41"/>
<dbReference type="InterPro" id="IPR006076">
    <property type="entry name" value="FAD-dep_OxRdtase"/>
</dbReference>